<protein>
    <submittedName>
        <fullName evidence="1">Uncharacterized protein</fullName>
    </submittedName>
</protein>
<sequence>MEGYQKVVVRSMGMNLVLLSSEMKEGVNEAVKSNEGWWRKWFSEIIPWNSNLYPRGRRIWARLI</sequence>
<dbReference type="Proteomes" id="UP000265520">
    <property type="component" value="Unassembled WGS sequence"/>
</dbReference>
<dbReference type="AlphaFoldDB" id="A0A392UMV9"/>
<reference evidence="1 2" key="1">
    <citation type="journal article" date="2018" name="Front. Plant Sci.">
        <title>Red Clover (Trifolium pratense) and Zigzag Clover (T. medium) - A Picture of Genomic Similarities and Differences.</title>
        <authorList>
            <person name="Dluhosova J."/>
            <person name="Istvanek J."/>
            <person name="Nedelnik J."/>
            <person name="Repkova J."/>
        </authorList>
    </citation>
    <scope>NUCLEOTIDE SEQUENCE [LARGE SCALE GENOMIC DNA]</scope>
    <source>
        <strain evidence="2">cv. 10/8</strain>
        <tissue evidence="1">Leaf</tissue>
    </source>
</reference>
<accession>A0A392UMV9</accession>
<comment type="caution">
    <text evidence="1">The sequence shown here is derived from an EMBL/GenBank/DDBJ whole genome shotgun (WGS) entry which is preliminary data.</text>
</comment>
<keyword evidence="2" id="KW-1185">Reference proteome</keyword>
<evidence type="ECO:0000313" key="2">
    <source>
        <dbReference type="Proteomes" id="UP000265520"/>
    </source>
</evidence>
<feature type="non-terminal residue" evidence="1">
    <location>
        <position position="64"/>
    </location>
</feature>
<dbReference type="EMBL" id="LXQA010831242">
    <property type="protein sequence ID" value="MCI73095.1"/>
    <property type="molecule type" value="Genomic_DNA"/>
</dbReference>
<name>A0A392UMV9_9FABA</name>
<proteinExistence type="predicted"/>
<evidence type="ECO:0000313" key="1">
    <source>
        <dbReference type="EMBL" id="MCI73095.1"/>
    </source>
</evidence>
<organism evidence="1 2">
    <name type="scientific">Trifolium medium</name>
    <dbReference type="NCBI Taxonomy" id="97028"/>
    <lineage>
        <taxon>Eukaryota</taxon>
        <taxon>Viridiplantae</taxon>
        <taxon>Streptophyta</taxon>
        <taxon>Embryophyta</taxon>
        <taxon>Tracheophyta</taxon>
        <taxon>Spermatophyta</taxon>
        <taxon>Magnoliopsida</taxon>
        <taxon>eudicotyledons</taxon>
        <taxon>Gunneridae</taxon>
        <taxon>Pentapetalae</taxon>
        <taxon>rosids</taxon>
        <taxon>fabids</taxon>
        <taxon>Fabales</taxon>
        <taxon>Fabaceae</taxon>
        <taxon>Papilionoideae</taxon>
        <taxon>50 kb inversion clade</taxon>
        <taxon>NPAAA clade</taxon>
        <taxon>Hologalegina</taxon>
        <taxon>IRL clade</taxon>
        <taxon>Trifolieae</taxon>
        <taxon>Trifolium</taxon>
    </lineage>
</organism>